<reference evidence="16 17" key="1">
    <citation type="submission" date="2023-09" db="EMBL/GenBank/DDBJ databases">
        <title>Genomes of two closely related lineages of the louse Polyplax serrata with different host specificities.</title>
        <authorList>
            <person name="Martinu J."/>
            <person name="Tarabai H."/>
            <person name="Stefka J."/>
            <person name="Hypsa V."/>
        </authorList>
    </citation>
    <scope>NUCLEOTIDE SEQUENCE [LARGE SCALE GENOMIC DNA]</scope>
    <source>
        <strain evidence="16">98ZLc_SE</strain>
    </source>
</reference>
<evidence type="ECO:0000256" key="14">
    <source>
        <dbReference type="RuleBase" id="RU003732"/>
    </source>
</evidence>
<evidence type="ECO:0000256" key="15">
    <source>
        <dbReference type="SAM" id="Phobius"/>
    </source>
</evidence>
<keyword evidence="17" id="KW-1185">Reference proteome</keyword>
<keyword evidence="8" id="KW-0915">Sodium</keyword>
<evidence type="ECO:0000256" key="7">
    <source>
        <dbReference type="ARBA" id="ARBA00022989"/>
    </source>
</evidence>
<comment type="subcellular location">
    <subcellularLocation>
        <location evidence="1">Membrane</location>
        <topology evidence="1">Multi-pass membrane protein</topology>
    </subcellularLocation>
</comment>
<feature type="transmembrane region" description="Helical" evidence="15">
    <location>
        <begin position="561"/>
        <end position="583"/>
    </location>
</feature>
<keyword evidence="6" id="KW-0029">Amino-acid transport</keyword>
<evidence type="ECO:0000256" key="3">
    <source>
        <dbReference type="ARBA" id="ARBA00022448"/>
    </source>
</evidence>
<dbReference type="SUPFAM" id="SSF161070">
    <property type="entry name" value="SNF-like"/>
    <property type="match status" value="1"/>
</dbReference>
<feature type="transmembrane region" description="Helical" evidence="15">
    <location>
        <begin position="453"/>
        <end position="470"/>
    </location>
</feature>
<keyword evidence="7 15" id="KW-1133">Transmembrane helix</keyword>
<protein>
    <recommendedName>
        <fullName evidence="14">Transporter</fullName>
    </recommendedName>
</protein>
<proteinExistence type="inferred from homology"/>
<feature type="transmembrane region" description="Helical" evidence="15">
    <location>
        <begin position="276"/>
        <end position="303"/>
    </location>
</feature>
<evidence type="ECO:0000256" key="8">
    <source>
        <dbReference type="ARBA" id="ARBA00023053"/>
    </source>
</evidence>
<evidence type="ECO:0000256" key="5">
    <source>
        <dbReference type="ARBA" id="ARBA00022847"/>
    </source>
</evidence>
<dbReference type="InterPro" id="IPR037272">
    <property type="entry name" value="SNS_sf"/>
</dbReference>
<keyword evidence="3 14" id="KW-0813">Transport</keyword>
<evidence type="ECO:0000256" key="6">
    <source>
        <dbReference type="ARBA" id="ARBA00022970"/>
    </source>
</evidence>
<evidence type="ECO:0000256" key="1">
    <source>
        <dbReference type="ARBA" id="ARBA00004141"/>
    </source>
</evidence>
<name>A0ABR1AN13_POLSC</name>
<evidence type="ECO:0000256" key="2">
    <source>
        <dbReference type="ARBA" id="ARBA00006459"/>
    </source>
</evidence>
<feature type="transmembrane region" description="Helical" evidence="15">
    <location>
        <begin position="482"/>
        <end position="506"/>
    </location>
</feature>
<feature type="transmembrane region" description="Helical" evidence="15">
    <location>
        <begin position="109"/>
        <end position="127"/>
    </location>
</feature>
<dbReference type="Pfam" id="PF00209">
    <property type="entry name" value="SNF"/>
    <property type="match status" value="1"/>
</dbReference>
<evidence type="ECO:0000313" key="17">
    <source>
        <dbReference type="Proteomes" id="UP001359485"/>
    </source>
</evidence>
<evidence type="ECO:0000256" key="12">
    <source>
        <dbReference type="ARBA" id="ARBA00023201"/>
    </source>
</evidence>
<dbReference type="PRINTS" id="PR00176">
    <property type="entry name" value="NANEUSMPORT"/>
</dbReference>
<feature type="transmembrane region" description="Helical" evidence="15">
    <location>
        <begin position="157"/>
        <end position="180"/>
    </location>
</feature>
<keyword evidence="10 15" id="KW-0472">Membrane</keyword>
<sequence length="656" mass="73750">MKFMFELQAAVRCKYQPSRYLKNELGKINLGYQPDESQTRVPDPNSTSCVNVAEKTQNSNSDSSVQNTKGRQQWGNSMEFLMSCIAMSVGLGNIWRFPFTAYENGGGAFLIPYIITLVIVGRPLYYMEMIVGQFTSRGCVKIWECVPILMGVGYGQIIGNVATLTYYCAIMAITLFYLIASFSSELPWTRCKPEWQDCFDSVVSNGTIFRNTTGLRSSSELYFLNEVLHEKDQIDDGIGLPDKNLTLCLALTWFLIMLVVIKGVKSSGKVAYFLALFPYVVLVALLIRGCTLPGALDGIIFFIKPQWSELLNPKVWYAAVTQAFFSLTVCFGALITYSSYNDFRHNIYRDAMIVTSLDTGTSLMAGVTIFGILGNLAHESGTTDIASVTKGGSGLAFISYPDAIAKFQVVPQFFSVLFFFMLFVLGVGSSVSVYGAIITIFTDQFPGLKYWKAALVTTVLGFVLGLIYVTPGGQYMLNLVDYFAVSFNIFILASIEVIGISWIYGLENLCNDVEFMLKIKVGIYWRICWGIFTPVTMIVILVYSLVIASPLTYGDYVYPDVAYGCGWVLLTFGIIQLPFWALYKVHKRKSSGLWETLKSLFRPSSRWGPRDPVVKKEWEHFKREKNEEMKNLNCTRVQRVLRAFLPRKTSLLTEEK</sequence>
<feature type="transmembrane region" description="Helical" evidence="15">
    <location>
        <begin position="416"/>
        <end position="441"/>
    </location>
</feature>
<keyword evidence="4 14" id="KW-0812">Transmembrane</keyword>
<feature type="transmembrane region" description="Helical" evidence="15">
    <location>
        <begin position="244"/>
        <end position="264"/>
    </location>
</feature>
<accession>A0ABR1AN13</accession>
<dbReference type="PROSITE" id="PS50267">
    <property type="entry name" value="NA_NEUROTRAN_SYMP_3"/>
    <property type="match status" value="1"/>
</dbReference>
<dbReference type="CDD" id="cd10324">
    <property type="entry name" value="SLC6sbd"/>
    <property type="match status" value="1"/>
</dbReference>
<feature type="transmembrane region" description="Helical" evidence="15">
    <location>
        <begin position="315"/>
        <end position="340"/>
    </location>
</feature>
<comment type="function">
    <text evidence="13">Unusual broad substrate spectrum amino acid:sodium cotransporter that promotes absorption of the D isomers of essential amino acids. Neutral amino acids are the preferred substrates, especially methionine and phenylalanine.</text>
</comment>
<dbReference type="PANTHER" id="PTHR11616:SF321">
    <property type="entry name" value="SODIUM-DEPENDENT NUTRIENT AMINO ACID TRANSPORTER 1-RELATED"/>
    <property type="match status" value="1"/>
</dbReference>
<evidence type="ECO:0000256" key="13">
    <source>
        <dbReference type="ARBA" id="ARBA00037785"/>
    </source>
</evidence>
<feature type="transmembrane region" description="Helical" evidence="15">
    <location>
        <begin position="352"/>
        <end position="373"/>
    </location>
</feature>
<dbReference type="EMBL" id="JAWJWF010000046">
    <property type="protein sequence ID" value="KAK6623880.1"/>
    <property type="molecule type" value="Genomic_DNA"/>
</dbReference>
<comment type="similarity">
    <text evidence="2 14">Belongs to the sodium:neurotransmitter symporter (SNF) (TC 2.A.22) family.</text>
</comment>
<organism evidence="16 17">
    <name type="scientific">Polyplax serrata</name>
    <name type="common">Common mouse louse</name>
    <dbReference type="NCBI Taxonomy" id="468196"/>
    <lineage>
        <taxon>Eukaryota</taxon>
        <taxon>Metazoa</taxon>
        <taxon>Ecdysozoa</taxon>
        <taxon>Arthropoda</taxon>
        <taxon>Hexapoda</taxon>
        <taxon>Insecta</taxon>
        <taxon>Pterygota</taxon>
        <taxon>Neoptera</taxon>
        <taxon>Paraneoptera</taxon>
        <taxon>Psocodea</taxon>
        <taxon>Troctomorpha</taxon>
        <taxon>Phthiraptera</taxon>
        <taxon>Anoplura</taxon>
        <taxon>Polyplacidae</taxon>
        <taxon>Polyplax</taxon>
    </lineage>
</organism>
<dbReference type="InterPro" id="IPR000175">
    <property type="entry name" value="Na/ntran_symport"/>
</dbReference>
<keyword evidence="9" id="KW-0406">Ion transport</keyword>
<keyword evidence="12" id="KW-0739">Sodium transport</keyword>
<keyword evidence="11" id="KW-0325">Glycoprotein</keyword>
<gene>
    <name evidence="16" type="ORF">RUM44_010736</name>
</gene>
<evidence type="ECO:0000256" key="4">
    <source>
        <dbReference type="ARBA" id="ARBA00022692"/>
    </source>
</evidence>
<evidence type="ECO:0000313" key="16">
    <source>
        <dbReference type="EMBL" id="KAK6623880.1"/>
    </source>
</evidence>
<comment type="caution">
    <text evidence="16">The sequence shown here is derived from an EMBL/GenBank/DDBJ whole genome shotgun (WGS) entry which is preliminary data.</text>
</comment>
<evidence type="ECO:0000256" key="9">
    <source>
        <dbReference type="ARBA" id="ARBA00023065"/>
    </source>
</evidence>
<feature type="transmembrane region" description="Helical" evidence="15">
    <location>
        <begin position="80"/>
        <end position="97"/>
    </location>
</feature>
<evidence type="ECO:0000256" key="10">
    <source>
        <dbReference type="ARBA" id="ARBA00023136"/>
    </source>
</evidence>
<keyword evidence="5 14" id="KW-0769">Symport</keyword>
<dbReference type="Proteomes" id="UP001359485">
    <property type="component" value="Unassembled WGS sequence"/>
</dbReference>
<evidence type="ECO:0000256" key="11">
    <source>
        <dbReference type="ARBA" id="ARBA00023180"/>
    </source>
</evidence>
<feature type="transmembrane region" description="Helical" evidence="15">
    <location>
        <begin position="527"/>
        <end position="549"/>
    </location>
</feature>
<dbReference type="PROSITE" id="PS00610">
    <property type="entry name" value="NA_NEUROTRAN_SYMP_1"/>
    <property type="match status" value="1"/>
</dbReference>
<dbReference type="PANTHER" id="PTHR11616">
    <property type="entry name" value="SODIUM/CHLORIDE DEPENDENT TRANSPORTER"/>
    <property type="match status" value="1"/>
</dbReference>